<proteinExistence type="predicted"/>
<protein>
    <submittedName>
        <fullName evidence="2">ORF6N domain-containing protein</fullName>
    </submittedName>
</protein>
<dbReference type="Pfam" id="PF10543">
    <property type="entry name" value="ORF6N"/>
    <property type="match status" value="1"/>
</dbReference>
<gene>
    <name evidence="2" type="ORF">HH214_09495</name>
</gene>
<dbReference type="AlphaFoldDB" id="A0A7L5DYB6"/>
<sequence>MDIQNIPQQFIAEKIFILRGKKVMLDRDLAELYQTPTKRLNEKVKRNIARFPEDFMFQINNEEKQQLIEQFEHFKPLKFSSTLPYAFTEHGAVMLASVLNSEIAIAVNIQIVRVFIALRSFLSETEALKDEVQRIIGRMQDFDDKFDLIFNCLDELISKKTVSPPRSRIGYKPDNIE</sequence>
<reference evidence="2 3" key="1">
    <citation type="submission" date="2020-04" db="EMBL/GenBank/DDBJ databases">
        <title>Genome sequencing of novel species.</title>
        <authorList>
            <person name="Heo J."/>
            <person name="Kim S.-J."/>
            <person name="Kim J.-S."/>
            <person name="Hong S.-B."/>
            <person name="Kwon S.-W."/>
        </authorList>
    </citation>
    <scope>NUCLEOTIDE SEQUENCE [LARGE SCALE GENOMIC DNA]</scope>
    <source>
        <strain evidence="2 3">F39-2</strain>
    </source>
</reference>
<evidence type="ECO:0000313" key="3">
    <source>
        <dbReference type="Proteomes" id="UP000503278"/>
    </source>
</evidence>
<dbReference type="InterPro" id="IPR018873">
    <property type="entry name" value="KilA-N_DNA-bd_domain"/>
</dbReference>
<keyword evidence="3" id="KW-1185">Reference proteome</keyword>
<evidence type="ECO:0000259" key="1">
    <source>
        <dbReference type="Pfam" id="PF10543"/>
    </source>
</evidence>
<dbReference type="RefSeq" id="WP_169607189.1">
    <property type="nucleotide sequence ID" value="NZ_CP051682.1"/>
</dbReference>
<accession>A0A7L5DYB6</accession>
<dbReference type="KEGG" id="mrob:HH214_09495"/>
<evidence type="ECO:0000313" key="2">
    <source>
        <dbReference type="EMBL" id="QJD96090.1"/>
    </source>
</evidence>
<organism evidence="2 3">
    <name type="scientific">Mucilaginibacter robiniae</name>
    <dbReference type="NCBI Taxonomy" id="2728022"/>
    <lineage>
        <taxon>Bacteria</taxon>
        <taxon>Pseudomonadati</taxon>
        <taxon>Bacteroidota</taxon>
        <taxon>Sphingobacteriia</taxon>
        <taxon>Sphingobacteriales</taxon>
        <taxon>Sphingobacteriaceae</taxon>
        <taxon>Mucilaginibacter</taxon>
    </lineage>
</organism>
<dbReference type="EMBL" id="CP051682">
    <property type="protein sequence ID" value="QJD96090.1"/>
    <property type="molecule type" value="Genomic_DNA"/>
</dbReference>
<name>A0A7L5DYB6_9SPHI</name>
<dbReference type="Proteomes" id="UP000503278">
    <property type="component" value="Chromosome"/>
</dbReference>
<feature type="domain" description="KilA-N DNA-binding" evidence="1">
    <location>
        <begin position="13"/>
        <end position="98"/>
    </location>
</feature>